<evidence type="ECO:0000313" key="2">
    <source>
        <dbReference type="Proteomes" id="UP001056120"/>
    </source>
</evidence>
<name>A0ACB9CCE3_9ASTR</name>
<evidence type="ECO:0000313" key="1">
    <source>
        <dbReference type="EMBL" id="KAI3731971.1"/>
    </source>
</evidence>
<organism evidence="1 2">
    <name type="scientific">Smallanthus sonchifolius</name>
    <dbReference type="NCBI Taxonomy" id="185202"/>
    <lineage>
        <taxon>Eukaryota</taxon>
        <taxon>Viridiplantae</taxon>
        <taxon>Streptophyta</taxon>
        <taxon>Embryophyta</taxon>
        <taxon>Tracheophyta</taxon>
        <taxon>Spermatophyta</taxon>
        <taxon>Magnoliopsida</taxon>
        <taxon>eudicotyledons</taxon>
        <taxon>Gunneridae</taxon>
        <taxon>Pentapetalae</taxon>
        <taxon>asterids</taxon>
        <taxon>campanulids</taxon>
        <taxon>Asterales</taxon>
        <taxon>Asteraceae</taxon>
        <taxon>Asteroideae</taxon>
        <taxon>Heliantheae alliance</taxon>
        <taxon>Millerieae</taxon>
        <taxon>Smallanthus</taxon>
    </lineage>
</organism>
<proteinExistence type="predicted"/>
<dbReference type="Proteomes" id="UP001056120">
    <property type="component" value="Linkage Group LG21"/>
</dbReference>
<protein>
    <submittedName>
        <fullName evidence="1">Uncharacterized protein</fullName>
    </submittedName>
</protein>
<reference evidence="2" key="1">
    <citation type="journal article" date="2022" name="Mol. Ecol. Resour.">
        <title>The genomes of chicory, endive, great burdock and yacon provide insights into Asteraceae palaeo-polyploidization history and plant inulin production.</title>
        <authorList>
            <person name="Fan W."/>
            <person name="Wang S."/>
            <person name="Wang H."/>
            <person name="Wang A."/>
            <person name="Jiang F."/>
            <person name="Liu H."/>
            <person name="Zhao H."/>
            <person name="Xu D."/>
            <person name="Zhang Y."/>
        </authorList>
    </citation>
    <scope>NUCLEOTIDE SEQUENCE [LARGE SCALE GENOMIC DNA]</scope>
    <source>
        <strain evidence="2">cv. Yunnan</strain>
    </source>
</reference>
<dbReference type="EMBL" id="CM042038">
    <property type="protein sequence ID" value="KAI3731971.1"/>
    <property type="molecule type" value="Genomic_DNA"/>
</dbReference>
<reference evidence="1 2" key="2">
    <citation type="journal article" date="2022" name="Mol. Ecol. Resour.">
        <title>The genomes of chicory, endive, great burdock and yacon provide insights into Asteraceae paleo-polyploidization history and plant inulin production.</title>
        <authorList>
            <person name="Fan W."/>
            <person name="Wang S."/>
            <person name="Wang H."/>
            <person name="Wang A."/>
            <person name="Jiang F."/>
            <person name="Liu H."/>
            <person name="Zhao H."/>
            <person name="Xu D."/>
            <person name="Zhang Y."/>
        </authorList>
    </citation>
    <scope>NUCLEOTIDE SEQUENCE [LARGE SCALE GENOMIC DNA]</scope>
    <source>
        <strain evidence="2">cv. Yunnan</strain>
        <tissue evidence="1">Leaves</tissue>
    </source>
</reference>
<comment type="caution">
    <text evidence="1">The sequence shown here is derived from an EMBL/GenBank/DDBJ whole genome shotgun (WGS) entry which is preliminary data.</text>
</comment>
<sequence length="70" mass="7974">MACVPDQDHLGQLAFEPTRRFFSLLGLRSTPILVLFLRFLSLQRAILTNYPAKSPIRHLNRVGDPLNKTV</sequence>
<accession>A0ACB9CCE3</accession>
<keyword evidence="2" id="KW-1185">Reference proteome</keyword>
<gene>
    <name evidence="1" type="ORF">L1987_63165</name>
</gene>